<comment type="caution">
    <text evidence="2">The sequence shown here is derived from an EMBL/GenBank/DDBJ whole genome shotgun (WGS) entry which is preliminary data.</text>
</comment>
<reference evidence="2" key="1">
    <citation type="submission" date="2023-11" db="EMBL/GenBank/DDBJ databases">
        <authorList>
            <person name="De Vega J J."/>
            <person name="De Vega J J."/>
        </authorList>
    </citation>
    <scope>NUCLEOTIDE SEQUENCE</scope>
</reference>
<feature type="compositionally biased region" description="Pro residues" evidence="1">
    <location>
        <begin position="167"/>
        <end position="177"/>
    </location>
</feature>
<dbReference type="AlphaFoldDB" id="A0AAD2H541"/>
<sequence>MATVCVYTAPPTPTTQRKRTTSFSSPPRKRLHRTESSLDLSLYAAGSSSSASPSTTTTMLTAVPHRSLRYHKEQKDGRRRPAHPSCATPSSAPSFPSLSFQTTAAVVPPSPLSLSTPSPSKLKATVSFYVQPPAPTRSQPPADPPGLASHPCSSPLSTSASKRAYTPPSPPRAPFPPSKSKSKSKSLSQAKSRTPVLPPTSIAPALSKVPKPSHSACSDLHRRALTACMRTTPSGSKILHMGARLAVGIMSATEELERICTMDVEDAGLAGDDLDLDLDLDLDAEIGDIPDEEVDELLNAASELLGDSDPDVAMADVECAPMSTSWIVVAETPCAAAAVAKAEDWEMIVA</sequence>
<organism evidence="2 3">
    <name type="scientific">Mycena citricolor</name>
    <dbReference type="NCBI Taxonomy" id="2018698"/>
    <lineage>
        <taxon>Eukaryota</taxon>
        <taxon>Fungi</taxon>
        <taxon>Dikarya</taxon>
        <taxon>Basidiomycota</taxon>
        <taxon>Agaricomycotina</taxon>
        <taxon>Agaricomycetes</taxon>
        <taxon>Agaricomycetidae</taxon>
        <taxon>Agaricales</taxon>
        <taxon>Marasmiineae</taxon>
        <taxon>Mycenaceae</taxon>
        <taxon>Mycena</taxon>
    </lineage>
</organism>
<feature type="region of interest" description="Disordered" evidence="1">
    <location>
        <begin position="131"/>
        <end position="216"/>
    </location>
</feature>
<protein>
    <submittedName>
        <fullName evidence="2">Uncharacterized protein</fullName>
    </submittedName>
</protein>
<dbReference type="EMBL" id="CAVNYO010000147">
    <property type="protein sequence ID" value="CAK5269421.1"/>
    <property type="molecule type" value="Genomic_DNA"/>
</dbReference>
<gene>
    <name evidence="2" type="ORF">MYCIT1_LOCUS13122</name>
</gene>
<dbReference type="Proteomes" id="UP001295794">
    <property type="component" value="Unassembled WGS sequence"/>
</dbReference>
<name>A0AAD2H541_9AGAR</name>
<accession>A0AAD2H541</accession>
<feature type="compositionally biased region" description="Polar residues" evidence="1">
    <location>
        <begin position="151"/>
        <end position="161"/>
    </location>
</feature>
<evidence type="ECO:0000256" key="1">
    <source>
        <dbReference type="SAM" id="MobiDB-lite"/>
    </source>
</evidence>
<keyword evidence="3" id="KW-1185">Reference proteome</keyword>
<feature type="compositionally biased region" description="Low complexity" evidence="1">
    <location>
        <begin position="37"/>
        <end position="62"/>
    </location>
</feature>
<feature type="compositionally biased region" description="Low complexity" evidence="1">
    <location>
        <begin position="83"/>
        <end position="94"/>
    </location>
</feature>
<evidence type="ECO:0000313" key="3">
    <source>
        <dbReference type="Proteomes" id="UP001295794"/>
    </source>
</evidence>
<evidence type="ECO:0000313" key="2">
    <source>
        <dbReference type="EMBL" id="CAK5269421.1"/>
    </source>
</evidence>
<feature type="region of interest" description="Disordered" evidence="1">
    <location>
        <begin position="1"/>
        <end position="94"/>
    </location>
</feature>
<proteinExistence type="predicted"/>